<evidence type="ECO:0000259" key="5">
    <source>
        <dbReference type="PROSITE" id="PS51141"/>
    </source>
</evidence>
<dbReference type="Gene3D" id="4.10.1100.10">
    <property type="entry name" value="Transcription factor, SBP-box domain"/>
    <property type="match status" value="1"/>
</dbReference>
<protein>
    <recommendedName>
        <fullName evidence="5">SBP-type domain-containing protein</fullName>
    </recommendedName>
</protein>
<dbReference type="InterPro" id="IPR036893">
    <property type="entry name" value="SBP_sf"/>
</dbReference>
<dbReference type="PANTHER" id="PTHR31251:SF169">
    <property type="entry name" value="SQUAMOSA PROMOTER-BINDING-LIKE PROTEIN 8"/>
    <property type="match status" value="1"/>
</dbReference>
<dbReference type="InterPro" id="IPR004333">
    <property type="entry name" value="SBP_dom"/>
</dbReference>
<feature type="region of interest" description="Disordered" evidence="4">
    <location>
        <begin position="177"/>
        <end position="198"/>
    </location>
</feature>
<dbReference type="EMBL" id="HBHV01001356">
    <property type="protein sequence ID" value="CAE0009273.1"/>
    <property type="molecule type" value="Transcribed_RNA"/>
</dbReference>
<keyword evidence="1" id="KW-0479">Metal-binding</keyword>
<evidence type="ECO:0000256" key="4">
    <source>
        <dbReference type="SAM" id="MobiDB-lite"/>
    </source>
</evidence>
<dbReference type="AlphaFoldDB" id="A0A7S3DZP4"/>
<feature type="region of interest" description="Disordered" evidence="4">
    <location>
        <begin position="52"/>
        <end position="86"/>
    </location>
</feature>
<gene>
    <name evidence="6" type="ORF">PPRO1316_LOCUS941</name>
</gene>
<dbReference type="GO" id="GO:0005634">
    <property type="term" value="C:nucleus"/>
    <property type="evidence" value="ECO:0007669"/>
    <property type="project" value="InterPro"/>
</dbReference>
<dbReference type="PROSITE" id="PS51141">
    <property type="entry name" value="ZF_SBP"/>
    <property type="match status" value="1"/>
</dbReference>
<organism evidence="6">
    <name type="scientific">Pycnococcus provasolii</name>
    <dbReference type="NCBI Taxonomy" id="41880"/>
    <lineage>
        <taxon>Eukaryota</taxon>
        <taxon>Viridiplantae</taxon>
        <taxon>Chlorophyta</taxon>
        <taxon>Pseudoscourfieldiophyceae</taxon>
        <taxon>Pseudoscourfieldiales</taxon>
        <taxon>Pycnococcaceae</taxon>
        <taxon>Pycnococcus</taxon>
    </lineage>
</organism>
<feature type="compositionally biased region" description="Low complexity" evidence="4">
    <location>
        <begin position="298"/>
        <end position="323"/>
    </location>
</feature>
<dbReference type="GO" id="GO:0008270">
    <property type="term" value="F:zinc ion binding"/>
    <property type="evidence" value="ECO:0007669"/>
    <property type="project" value="UniProtKB-KW"/>
</dbReference>
<evidence type="ECO:0000256" key="2">
    <source>
        <dbReference type="ARBA" id="ARBA00022771"/>
    </source>
</evidence>
<dbReference type="SUPFAM" id="SSF103612">
    <property type="entry name" value="SBT domain"/>
    <property type="match status" value="1"/>
</dbReference>
<keyword evidence="3" id="KW-0862">Zinc</keyword>
<name>A0A7S3DZP4_9CHLO</name>
<feature type="compositionally biased region" description="Pro residues" evidence="4">
    <location>
        <begin position="355"/>
        <end position="364"/>
    </location>
</feature>
<feature type="region of interest" description="Disordered" evidence="4">
    <location>
        <begin position="217"/>
        <end position="370"/>
    </location>
</feature>
<evidence type="ECO:0000256" key="3">
    <source>
        <dbReference type="ARBA" id="ARBA00022833"/>
    </source>
</evidence>
<sequence>MADANAAPPLENDAQGTAAVYYVTDAPPPNEVSADLSLDGWINAMQSNQINNINNNNSGGRSDGGTAAPSTASPGPTNRRARRNSVGPVTCQVPACGKTLDGTTPKYFSKHRVCEEHGKASQVDGFADGVSRRFCQQCSRFHELEKFEGDKRSCAESLRIHGERRVERYKKRKVEKMEEAARKAPMTSAGATPARPGTLSGLTLPSLITSTERNVAPHVPTVSPHHDMPPSERNVVPDVPTVSPHEMPPTERYVVPDVPTVSPHEMPPPCTAALPAPSPPPPPPPAADLASTGPFQQMMRMLSRLSSGSSSRGNSSSGRSNRSWPWSNVSGQAIAGEEEPSPPTATLLPAGATPLPLPTRPPPMRLDSEPLVGFNSARAIDEILEENVGGDDKVKIEE</sequence>
<dbReference type="Pfam" id="PF03110">
    <property type="entry name" value="SBP"/>
    <property type="match status" value="1"/>
</dbReference>
<feature type="compositionally biased region" description="Low complexity" evidence="4">
    <location>
        <begin position="344"/>
        <end position="354"/>
    </location>
</feature>
<proteinExistence type="predicted"/>
<feature type="domain" description="SBP-type" evidence="5">
    <location>
        <begin position="88"/>
        <end position="168"/>
    </location>
</feature>
<evidence type="ECO:0000256" key="1">
    <source>
        <dbReference type="ARBA" id="ARBA00022723"/>
    </source>
</evidence>
<reference evidence="6" key="1">
    <citation type="submission" date="2021-01" db="EMBL/GenBank/DDBJ databases">
        <authorList>
            <person name="Corre E."/>
            <person name="Pelletier E."/>
            <person name="Niang G."/>
            <person name="Scheremetjew M."/>
            <person name="Finn R."/>
            <person name="Kale V."/>
            <person name="Holt S."/>
            <person name="Cochrane G."/>
            <person name="Meng A."/>
            <person name="Brown T."/>
            <person name="Cohen L."/>
        </authorList>
    </citation>
    <scope>NUCLEOTIDE SEQUENCE</scope>
    <source>
        <strain evidence="6">RCC2336</strain>
    </source>
</reference>
<dbReference type="InterPro" id="IPR044817">
    <property type="entry name" value="SBP-like"/>
</dbReference>
<evidence type="ECO:0000313" key="6">
    <source>
        <dbReference type="EMBL" id="CAE0009273.1"/>
    </source>
</evidence>
<dbReference type="PANTHER" id="PTHR31251">
    <property type="entry name" value="SQUAMOSA PROMOTER-BINDING-LIKE PROTEIN 4"/>
    <property type="match status" value="1"/>
</dbReference>
<dbReference type="GO" id="GO:0003677">
    <property type="term" value="F:DNA binding"/>
    <property type="evidence" value="ECO:0007669"/>
    <property type="project" value="InterPro"/>
</dbReference>
<feature type="compositionally biased region" description="Pro residues" evidence="4">
    <location>
        <begin position="265"/>
        <end position="286"/>
    </location>
</feature>
<accession>A0A7S3DZP4</accession>
<keyword evidence="2" id="KW-0863">Zinc-finger</keyword>